<feature type="compositionally biased region" description="Acidic residues" evidence="1">
    <location>
        <begin position="21"/>
        <end position="48"/>
    </location>
</feature>
<organism evidence="2 3">
    <name type="scientific">Plakobranchus ocellatus</name>
    <dbReference type="NCBI Taxonomy" id="259542"/>
    <lineage>
        <taxon>Eukaryota</taxon>
        <taxon>Metazoa</taxon>
        <taxon>Spiralia</taxon>
        <taxon>Lophotrochozoa</taxon>
        <taxon>Mollusca</taxon>
        <taxon>Gastropoda</taxon>
        <taxon>Heterobranchia</taxon>
        <taxon>Euthyneura</taxon>
        <taxon>Panpulmonata</taxon>
        <taxon>Sacoglossa</taxon>
        <taxon>Placobranchoidea</taxon>
        <taxon>Plakobranchidae</taxon>
        <taxon>Plakobranchus</taxon>
    </lineage>
</organism>
<comment type="caution">
    <text evidence="2">The sequence shown here is derived from an EMBL/GenBank/DDBJ whole genome shotgun (WGS) entry which is preliminary data.</text>
</comment>
<feature type="compositionally biased region" description="Acidic residues" evidence="1">
    <location>
        <begin position="56"/>
        <end position="70"/>
    </location>
</feature>
<dbReference type="Proteomes" id="UP000735302">
    <property type="component" value="Unassembled WGS sequence"/>
</dbReference>
<accession>A0AAV3YJF9</accession>
<evidence type="ECO:0000313" key="2">
    <source>
        <dbReference type="EMBL" id="GFN82357.1"/>
    </source>
</evidence>
<gene>
    <name evidence="2" type="ORF">PoB_000886300</name>
</gene>
<protein>
    <submittedName>
        <fullName evidence="2">Uncharacterized protein</fullName>
    </submittedName>
</protein>
<evidence type="ECO:0000256" key="1">
    <source>
        <dbReference type="SAM" id="MobiDB-lite"/>
    </source>
</evidence>
<dbReference type="AlphaFoldDB" id="A0AAV3YJF9"/>
<feature type="region of interest" description="Disordered" evidence="1">
    <location>
        <begin position="21"/>
        <end position="73"/>
    </location>
</feature>
<proteinExistence type="predicted"/>
<name>A0AAV3YJF9_9GAST</name>
<sequence>MRSGLAKLKCDIARKLVFVEEKEEEEEKEKEEKEEAEEEEEEKEEEEAEKEKEEKEEAEEEEEEKEEEEAEKGVVVFLSQIASKDRFSKNQVALIFYDGSYNQHH</sequence>
<keyword evidence="3" id="KW-1185">Reference proteome</keyword>
<dbReference type="EMBL" id="BLXT01000977">
    <property type="protein sequence ID" value="GFN82357.1"/>
    <property type="molecule type" value="Genomic_DNA"/>
</dbReference>
<reference evidence="2 3" key="1">
    <citation type="journal article" date="2021" name="Elife">
        <title>Chloroplast acquisition without the gene transfer in kleptoplastic sea slugs, Plakobranchus ocellatus.</title>
        <authorList>
            <person name="Maeda T."/>
            <person name="Takahashi S."/>
            <person name="Yoshida T."/>
            <person name="Shimamura S."/>
            <person name="Takaki Y."/>
            <person name="Nagai Y."/>
            <person name="Toyoda A."/>
            <person name="Suzuki Y."/>
            <person name="Arimoto A."/>
            <person name="Ishii H."/>
            <person name="Satoh N."/>
            <person name="Nishiyama T."/>
            <person name="Hasebe M."/>
            <person name="Maruyama T."/>
            <person name="Minagawa J."/>
            <person name="Obokata J."/>
            <person name="Shigenobu S."/>
        </authorList>
    </citation>
    <scope>NUCLEOTIDE SEQUENCE [LARGE SCALE GENOMIC DNA]</scope>
</reference>
<evidence type="ECO:0000313" key="3">
    <source>
        <dbReference type="Proteomes" id="UP000735302"/>
    </source>
</evidence>